<proteinExistence type="predicted"/>
<protein>
    <submittedName>
        <fullName evidence="1">Uncharacterized protein</fullName>
    </submittedName>
</protein>
<dbReference type="Proteomes" id="UP001155110">
    <property type="component" value="Unassembled WGS sequence"/>
</dbReference>
<dbReference type="Gene3D" id="3.40.50.300">
    <property type="entry name" value="P-loop containing nucleotide triphosphate hydrolases"/>
    <property type="match status" value="1"/>
</dbReference>
<dbReference type="RefSeq" id="WP_259258135.1">
    <property type="nucleotide sequence ID" value="NZ_JANTZM010000007.1"/>
</dbReference>
<accession>A0AAW5P6X3</accession>
<sequence length="264" mass="29693">MSTIEKKDPAIQKKDPELEGHTVIAFGYKKHSGKDAAGGALADAGYEKRAFANPIKEAIGKGVFGFSGEQCHGGEKGAVDDYWGVSPGEIFQVVGTELFRKGLQEEFPEQFDGQIWARAECRELIERQNRGQHGKYVFTDLRFPDEAEFLREHFGATCVEVRAPREMREEWSGEDLRDDDHASETAMDGWEGWDYHIHNVDTLKHLRLNARIIMRLEEGRTVPGIPSHLEVSDRVWKTLNADPVQAPQVSTGLIFGDKAPYDHA</sequence>
<name>A0AAW5P6X3_9BACT</name>
<dbReference type="EMBL" id="JANTZM010000007">
    <property type="protein sequence ID" value="MCS4157638.1"/>
    <property type="molecule type" value="Genomic_DNA"/>
</dbReference>
<dbReference type="AlphaFoldDB" id="A0AAW5P6X3"/>
<gene>
    <name evidence="1" type="ORF">GGP99_001602</name>
</gene>
<evidence type="ECO:0000313" key="2">
    <source>
        <dbReference type="Proteomes" id="UP001155110"/>
    </source>
</evidence>
<comment type="caution">
    <text evidence="1">The sequence shown here is derived from an EMBL/GenBank/DDBJ whole genome shotgun (WGS) entry which is preliminary data.</text>
</comment>
<organism evidence="1 2">
    <name type="scientific">Salinibacter ruber</name>
    <dbReference type="NCBI Taxonomy" id="146919"/>
    <lineage>
        <taxon>Bacteria</taxon>
        <taxon>Pseudomonadati</taxon>
        <taxon>Rhodothermota</taxon>
        <taxon>Rhodothermia</taxon>
        <taxon>Rhodothermales</taxon>
        <taxon>Salinibacteraceae</taxon>
        <taxon>Salinibacter</taxon>
    </lineage>
</organism>
<dbReference type="InterPro" id="IPR027417">
    <property type="entry name" value="P-loop_NTPase"/>
</dbReference>
<reference evidence="1" key="1">
    <citation type="submission" date="2022-08" db="EMBL/GenBank/DDBJ databases">
        <title>Genomic Encyclopedia of Type Strains, Phase V (KMG-V): Genome sequencing to study the core and pangenomes of soil and plant-associated prokaryotes.</title>
        <authorList>
            <person name="Whitman W."/>
        </authorList>
    </citation>
    <scope>NUCLEOTIDE SEQUENCE</scope>
    <source>
        <strain evidence="1">SP3002</strain>
    </source>
</reference>
<evidence type="ECO:0000313" key="1">
    <source>
        <dbReference type="EMBL" id="MCS4157638.1"/>
    </source>
</evidence>